<protein>
    <submittedName>
        <fullName evidence="2">DUF1146 family protein</fullName>
    </submittedName>
</protein>
<accession>A0ABW4LKD8</accession>
<comment type="caution">
    <text evidence="2">The sequence shown here is derived from an EMBL/GenBank/DDBJ whole genome shotgun (WGS) entry which is preliminary data.</text>
</comment>
<dbReference type="Proteomes" id="UP001597214">
    <property type="component" value="Unassembled WGS sequence"/>
</dbReference>
<evidence type="ECO:0000256" key="1">
    <source>
        <dbReference type="SAM" id="Phobius"/>
    </source>
</evidence>
<dbReference type="EMBL" id="JBHUEM010000001">
    <property type="protein sequence ID" value="MFD1735218.1"/>
    <property type="molecule type" value="Genomic_DNA"/>
</dbReference>
<keyword evidence="3" id="KW-1185">Reference proteome</keyword>
<reference evidence="3" key="1">
    <citation type="journal article" date="2019" name="Int. J. Syst. Evol. Microbiol.">
        <title>The Global Catalogue of Microorganisms (GCM) 10K type strain sequencing project: providing services to taxonomists for standard genome sequencing and annotation.</title>
        <authorList>
            <consortium name="The Broad Institute Genomics Platform"/>
            <consortium name="The Broad Institute Genome Sequencing Center for Infectious Disease"/>
            <person name="Wu L."/>
            <person name="Ma J."/>
        </authorList>
    </citation>
    <scope>NUCLEOTIDE SEQUENCE [LARGE SCALE GENOMIC DNA]</scope>
    <source>
        <strain evidence="3">CCUG 49339</strain>
    </source>
</reference>
<evidence type="ECO:0000313" key="3">
    <source>
        <dbReference type="Proteomes" id="UP001597214"/>
    </source>
</evidence>
<sequence>MVNAFFGQQALLSIISHLIFIVITWWALQGLRIDALIKANKVLQARILLILFTIAIGSTVSNFFLDYLIWSQQIPLLF</sequence>
<keyword evidence="1" id="KW-0472">Membrane</keyword>
<proteinExistence type="predicted"/>
<gene>
    <name evidence="2" type="ORF">ACFSCX_01445</name>
</gene>
<dbReference type="NCBIfam" id="TIGR02327">
    <property type="entry name" value="int_mem_ywzB"/>
    <property type="match status" value="1"/>
</dbReference>
<keyword evidence="1" id="KW-0812">Transmembrane</keyword>
<organism evidence="2 3">
    <name type="scientific">Bacillus salitolerans</name>
    <dbReference type="NCBI Taxonomy" id="1437434"/>
    <lineage>
        <taxon>Bacteria</taxon>
        <taxon>Bacillati</taxon>
        <taxon>Bacillota</taxon>
        <taxon>Bacilli</taxon>
        <taxon>Bacillales</taxon>
        <taxon>Bacillaceae</taxon>
        <taxon>Bacillus</taxon>
    </lineage>
</organism>
<evidence type="ECO:0000313" key="2">
    <source>
        <dbReference type="EMBL" id="MFD1735218.1"/>
    </source>
</evidence>
<keyword evidence="1" id="KW-1133">Transmembrane helix</keyword>
<feature type="transmembrane region" description="Helical" evidence="1">
    <location>
        <begin position="48"/>
        <end position="70"/>
    </location>
</feature>
<feature type="transmembrane region" description="Helical" evidence="1">
    <location>
        <begin position="6"/>
        <end position="28"/>
    </location>
</feature>
<dbReference type="InterPro" id="IPR009526">
    <property type="entry name" value="DUF1146"/>
</dbReference>
<dbReference type="Pfam" id="PF06612">
    <property type="entry name" value="DUF1146"/>
    <property type="match status" value="1"/>
</dbReference>
<name>A0ABW4LKD8_9BACI</name>
<dbReference type="RefSeq" id="WP_377926310.1">
    <property type="nucleotide sequence ID" value="NZ_JBHUEM010000001.1"/>
</dbReference>